<dbReference type="AlphaFoldDB" id="A0A4Z2HDA1"/>
<dbReference type="Pfam" id="PF01529">
    <property type="entry name" value="DHHC"/>
    <property type="match status" value="1"/>
</dbReference>
<keyword evidence="6 7" id="KW-0012">Acyltransferase</keyword>
<evidence type="ECO:0000256" key="2">
    <source>
        <dbReference type="ARBA" id="ARBA00022679"/>
    </source>
</evidence>
<comment type="subcellular location">
    <subcellularLocation>
        <location evidence="1">Membrane</location>
        <topology evidence="1">Multi-pass membrane protein</topology>
    </subcellularLocation>
</comment>
<dbReference type="EMBL" id="SRLO01000264">
    <property type="protein sequence ID" value="TNN63858.1"/>
    <property type="molecule type" value="Genomic_DNA"/>
</dbReference>
<comment type="catalytic activity">
    <reaction evidence="7">
        <text>L-cysteinyl-[protein] + hexadecanoyl-CoA = S-hexadecanoyl-L-cysteinyl-[protein] + CoA</text>
        <dbReference type="Rhea" id="RHEA:36683"/>
        <dbReference type="Rhea" id="RHEA-COMP:10131"/>
        <dbReference type="Rhea" id="RHEA-COMP:11032"/>
        <dbReference type="ChEBI" id="CHEBI:29950"/>
        <dbReference type="ChEBI" id="CHEBI:57287"/>
        <dbReference type="ChEBI" id="CHEBI:57379"/>
        <dbReference type="ChEBI" id="CHEBI:74151"/>
        <dbReference type="EC" id="2.3.1.225"/>
    </reaction>
</comment>
<protein>
    <recommendedName>
        <fullName evidence="7">Palmitoyltransferase</fullName>
        <ecNumber evidence="7">2.3.1.225</ecNumber>
    </recommendedName>
</protein>
<accession>A0A4Z2HDA1</accession>
<evidence type="ECO:0000256" key="6">
    <source>
        <dbReference type="ARBA" id="ARBA00023315"/>
    </source>
</evidence>
<evidence type="ECO:0000313" key="11">
    <source>
        <dbReference type="Proteomes" id="UP000314294"/>
    </source>
</evidence>
<evidence type="ECO:0000313" key="10">
    <source>
        <dbReference type="EMBL" id="TNN63858.1"/>
    </source>
</evidence>
<keyword evidence="3 7" id="KW-0812">Transmembrane</keyword>
<evidence type="ECO:0000256" key="3">
    <source>
        <dbReference type="ARBA" id="ARBA00022692"/>
    </source>
</evidence>
<keyword evidence="11" id="KW-1185">Reference proteome</keyword>
<evidence type="ECO:0000256" key="8">
    <source>
        <dbReference type="SAM" id="MobiDB-lite"/>
    </source>
</evidence>
<reference evidence="10 11" key="1">
    <citation type="submission" date="2019-03" db="EMBL/GenBank/DDBJ databases">
        <title>First draft genome of Liparis tanakae, snailfish: a comprehensive survey of snailfish specific genes.</title>
        <authorList>
            <person name="Kim W."/>
            <person name="Song I."/>
            <person name="Jeong J.-H."/>
            <person name="Kim D."/>
            <person name="Kim S."/>
            <person name="Ryu S."/>
            <person name="Song J.Y."/>
            <person name="Lee S.K."/>
        </authorList>
    </citation>
    <scope>NUCLEOTIDE SEQUENCE [LARGE SCALE GENOMIC DNA]</scope>
    <source>
        <tissue evidence="10">Muscle</tissue>
    </source>
</reference>
<feature type="region of interest" description="Disordered" evidence="8">
    <location>
        <begin position="180"/>
        <end position="213"/>
    </location>
</feature>
<keyword evidence="2 7" id="KW-0808">Transferase</keyword>
<dbReference type="GO" id="GO:0016020">
    <property type="term" value="C:membrane"/>
    <property type="evidence" value="ECO:0007669"/>
    <property type="project" value="UniProtKB-SubCell"/>
</dbReference>
<evidence type="ECO:0000259" key="9">
    <source>
        <dbReference type="Pfam" id="PF01529"/>
    </source>
</evidence>
<evidence type="ECO:0000256" key="1">
    <source>
        <dbReference type="ARBA" id="ARBA00004141"/>
    </source>
</evidence>
<organism evidence="10 11">
    <name type="scientific">Liparis tanakae</name>
    <name type="common">Tanaka's snailfish</name>
    <dbReference type="NCBI Taxonomy" id="230148"/>
    <lineage>
        <taxon>Eukaryota</taxon>
        <taxon>Metazoa</taxon>
        <taxon>Chordata</taxon>
        <taxon>Craniata</taxon>
        <taxon>Vertebrata</taxon>
        <taxon>Euteleostomi</taxon>
        <taxon>Actinopterygii</taxon>
        <taxon>Neopterygii</taxon>
        <taxon>Teleostei</taxon>
        <taxon>Neoteleostei</taxon>
        <taxon>Acanthomorphata</taxon>
        <taxon>Eupercaria</taxon>
        <taxon>Perciformes</taxon>
        <taxon>Cottioidei</taxon>
        <taxon>Cottales</taxon>
        <taxon>Liparidae</taxon>
        <taxon>Liparis</taxon>
    </lineage>
</organism>
<keyword evidence="4 7" id="KW-1133">Transmembrane helix</keyword>
<dbReference type="PANTHER" id="PTHR12246">
    <property type="entry name" value="PALMITOYLTRANSFERASE ZDHHC16"/>
    <property type="match status" value="1"/>
</dbReference>
<feature type="transmembrane region" description="Helical" evidence="7">
    <location>
        <begin position="83"/>
        <end position="105"/>
    </location>
</feature>
<comment type="similarity">
    <text evidence="7">Belongs to the DHHC palmitoyltransferase family.</text>
</comment>
<feature type="domain" description="Palmitoyltransferase DHHC" evidence="9">
    <location>
        <begin position="30"/>
        <end position="72"/>
    </location>
</feature>
<dbReference type="Proteomes" id="UP000314294">
    <property type="component" value="Unassembled WGS sequence"/>
</dbReference>
<name>A0A4Z2HDA1_9TELE</name>
<feature type="compositionally biased region" description="Acidic residues" evidence="8">
    <location>
        <begin position="185"/>
        <end position="195"/>
    </location>
</feature>
<comment type="caution">
    <text evidence="7">Lacks conserved residue(s) required for the propagation of feature annotation.</text>
</comment>
<evidence type="ECO:0000256" key="7">
    <source>
        <dbReference type="RuleBase" id="RU079119"/>
    </source>
</evidence>
<sequence length="213" mass="24366">MEERPDAQKQILVEIAKKLPIFSRAQSGAIRFCDRCQVVKPDRCHHCSVCETVNNCVGFANYKFFLLFLSYSMGELPNGPAKFHVLFLMFVALMFFVSLMFLFGYHCWLVAKNRSTLEAFSAPVFINGPDRNGFNVGTRRNLQQVFGEDRRLWFIPVFTSQGNGHYFPLKNRSSESHNPLLANEDMWEESDDGSEDGSLAENQDPSVTIEMEE</sequence>
<comment type="caution">
    <text evidence="10">The sequence shown here is derived from an EMBL/GenBank/DDBJ whole genome shotgun (WGS) entry which is preliminary data.</text>
</comment>
<dbReference type="InterPro" id="IPR001594">
    <property type="entry name" value="Palmitoyltrfase_DHHC"/>
</dbReference>
<dbReference type="GO" id="GO:0019706">
    <property type="term" value="F:protein-cysteine S-palmitoyltransferase activity"/>
    <property type="evidence" value="ECO:0007669"/>
    <property type="project" value="UniProtKB-EC"/>
</dbReference>
<evidence type="ECO:0000256" key="4">
    <source>
        <dbReference type="ARBA" id="ARBA00022989"/>
    </source>
</evidence>
<dbReference type="EC" id="2.3.1.225" evidence="7"/>
<evidence type="ECO:0000256" key="5">
    <source>
        <dbReference type="ARBA" id="ARBA00023136"/>
    </source>
</evidence>
<dbReference type="OrthoDB" id="9909019at2759"/>
<gene>
    <name evidence="10" type="primary">zdhhc15</name>
    <name evidence="10" type="ORF">EYF80_025917</name>
</gene>
<comment type="domain">
    <text evidence="7">The DHHC domain is required for palmitoyltransferase activity.</text>
</comment>
<dbReference type="InterPro" id="IPR039859">
    <property type="entry name" value="PFA4/ZDH16/20/ERF2-like"/>
</dbReference>
<dbReference type="PROSITE" id="PS50216">
    <property type="entry name" value="DHHC"/>
    <property type="match status" value="1"/>
</dbReference>
<keyword evidence="5 7" id="KW-0472">Membrane</keyword>
<proteinExistence type="inferred from homology"/>